<dbReference type="InterPro" id="IPR051620">
    <property type="entry name" value="ORF904-like_C"/>
</dbReference>
<dbReference type="SMART" id="SM00885">
    <property type="entry name" value="D5_N"/>
    <property type="match status" value="1"/>
</dbReference>
<gene>
    <name evidence="7" type="ORF">SAMN02927935_03086</name>
</gene>
<dbReference type="SUPFAM" id="SSF52540">
    <property type="entry name" value="P-loop containing nucleoside triphosphate hydrolases"/>
    <property type="match status" value="1"/>
</dbReference>
<dbReference type="InterPro" id="IPR027417">
    <property type="entry name" value="P-loop_NTPase"/>
</dbReference>
<keyword evidence="4" id="KW-0067">ATP-binding</keyword>
<keyword evidence="3" id="KW-0347">Helicase</keyword>
<evidence type="ECO:0000256" key="2">
    <source>
        <dbReference type="ARBA" id="ARBA00022801"/>
    </source>
</evidence>
<evidence type="ECO:0000256" key="1">
    <source>
        <dbReference type="ARBA" id="ARBA00022741"/>
    </source>
</evidence>
<dbReference type="Pfam" id="PF03288">
    <property type="entry name" value="Pox_D5"/>
    <property type="match status" value="1"/>
</dbReference>
<evidence type="ECO:0000256" key="3">
    <source>
        <dbReference type="ARBA" id="ARBA00022806"/>
    </source>
</evidence>
<dbReference type="PANTHER" id="PTHR35372:SF2">
    <property type="entry name" value="SF3 HELICASE DOMAIN-CONTAINING PROTEIN"/>
    <property type="match status" value="1"/>
</dbReference>
<evidence type="ECO:0000313" key="8">
    <source>
        <dbReference type="Proteomes" id="UP000183031"/>
    </source>
</evidence>
<evidence type="ECO:0000259" key="6">
    <source>
        <dbReference type="PROSITE" id="PS51206"/>
    </source>
</evidence>
<protein>
    <submittedName>
        <fullName evidence="7">DNA primase/helicase</fullName>
    </submittedName>
</protein>
<dbReference type="InterPro" id="IPR004968">
    <property type="entry name" value="DNA_primase/NTPase_C"/>
</dbReference>
<feature type="region of interest" description="Disordered" evidence="5">
    <location>
        <begin position="97"/>
        <end position="123"/>
    </location>
</feature>
<evidence type="ECO:0000313" key="7">
    <source>
        <dbReference type="EMBL" id="SCY94411.1"/>
    </source>
</evidence>
<dbReference type="EMBL" id="FMUT01000008">
    <property type="protein sequence ID" value="SCY94411.1"/>
    <property type="molecule type" value="Genomic_DNA"/>
</dbReference>
<dbReference type="SMART" id="SM00778">
    <property type="entry name" value="Prim_Zn_Ribbon"/>
    <property type="match status" value="1"/>
</dbReference>
<dbReference type="Gene3D" id="1.10.10.10">
    <property type="entry name" value="Winged helix-like DNA-binding domain superfamily/Winged helix DNA-binding domain"/>
    <property type="match status" value="1"/>
</dbReference>
<dbReference type="Pfam" id="PF19263">
    <property type="entry name" value="DUF5906"/>
    <property type="match status" value="1"/>
</dbReference>
<dbReference type="InterPro" id="IPR006171">
    <property type="entry name" value="TOPRIM_dom"/>
</dbReference>
<dbReference type="InterPro" id="IPR036388">
    <property type="entry name" value="WH-like_DNA-bd_sf"/>
</dbReference>
<dbReference type="Gene3D" id="3.40.50.300">
    <property type="entry name" value="P-loop containing nucleotide triphosphate hydrolases"/>
    <property type="match status" value="1"/>
</dbReference>
<name>A0A1G5K2G4_9GAMM</name>
<organism evidence="7 8">
    <name type="scientific">Serratia nematodiphila</name>
    <dbReference type="NCBI Taxonomy" id="458197"/>
    <lineage>
        <taxon>Bacteria</taxon>
        <taxon>Pseudomonadati</taxon>
        <taxon>Pseudomonadota</taxon>
        <taxon>Gammaproteobacteria</taxon>
        <taxon>Enterobacterales</taxon>
        <taxon>Yersiniaceae</taxon>
        <taxon>Serratia</taxon>
    </lineage>
</organism>
<dbReference type="RefSeq" id="WP_033631432.1">
    <property type="nucleotide sequence ID" value="NZ_CBCSIN010000011.1"/>
</dbReference>
<reference evidence="7 8" key="1">
    <citation type="submission" date="2016-10" db="EMBL/GenBank/DDBJ databases">
        <authorList>
            <person name="Varghese N."/>
            <person name="Submissions S."/>
        </authorList>
    </citation>
    <scope>NUCLEOTIDE SEQUENCE [LARGE SCALE GENOMIC DNA]</scope>
    <source>
        <strain evidence="7 8">CGMCC 1.6853</strain>
    </source>
</reference>
<dbReference type="Pfam" id="PF08706">
    <property type="entry name" value="D5_N"/>
    <property type="match status" value="1"/>
</dbReference>
<dbReference type="PANTHER" id="PTHR35372">
    <property type="entry name" value="ATP BINDING PROTEIN-RELATED"/>
    <property type="match status" value="1"/>
</dbReference>
<keyword evidence="8" id="KW-1185">Reference proteome</keyword>
<comment type="caution">
    <text evidence="7">The sequence shown here is derived from an EMBL/GenBank/DDBJ whole genome shotgun (WGS) entry which is preliminary data.</text>
</comment>
<proteinExistence type="predicted"/>
<dbReference type="Proteomes" id="UP000183031">
    <property type="component" value="Unassembled WGS sequence"/>
</dbReference>
<dbReference type="InterPro" id="IPR013237">
    <property type="entry name" value="Phage_T7_Gp4_N"/>
</dbReference>
<dbReference type="InterPro" id="IPR036390">
    <property type="entry name" value="WH_DNA-bd_sf"/>
</dbReference>
<dbReference type="InterPro" id="IPR014015">
    <property type="entry name" value="Helicase_SF3_DNA-vir"/>
</dbReference>
<sequence>MSAQFVSQTVRTATGHWPVILPALGIALQPNGKPQPCPTCGGKDRFRFDNQDGRGTWFCNQCGAGDGLNLVEKALSLSAKAAAEQVAAVMGNNASALPPAAETGHASQKTGGQDKAEAQRKAARQAQALVAAAQRQTGNAYLSAKGWPEAEALTLQGQPLRVGGITFQPGDLLLPLHNAGGEVVNVQLINASGDKRMLAGGQVKATCHTLCGPDNAVIWLSEGYATGLTVHRLTGETVCVALSANNLAAVAQQLRSHYPDARLLLAADNDRSGTGQTRAAEAATLTGGIPALPPTEGDWNDIYCQQGTEATRAQLQAFSQPPQPSPFDTLSDADLKAMSASEKAELLAEHYGNTLAVPPVGEELCRYTRGAWQVLPHRQLSREIAALFQKVRAPFSAAGINSILDTLKLMVPQMGEPARRLIGFRNGVFDTVSGQFSAHRQAHWLRTVNSVDYTPPRAEENLADHAPHFWQWLARAAGGNYDKQERILAALFMVLANRYDWQLFLEVTGPGGSGKSVMAAIARLLAGSDNTTSATIDNLESARERASVVGYSLILLPDQEKWSGDGAGIKAITGGDAVAIDPKYRDAYAAHISAVILAVNNNPMQFSDRSGGVSRRRVIITFPDAIPLAERDPQLLDKITQELAVIVRHLMQRFANPNEARTLLQAQQSSDEALTIKRQADPLVDFCGYLTVLGTPEGMMIGNANITPPNPRRYLYHAYLSFMAARGYQHVMNLTAFGLAVPQTLREYEKTLLKRKTRLGMQTNVVLSEECEADWLPKCGAL</sequence>
<dbReference type="SUPFAM" id="SSF57783">
    <property type="entry name" value="Zinc beta-ribbon"/>
    <property type="match status" value="1"/>
</dbReference>
<evidence type="ECO:0000256" key="5">
    <source>
        <dbReference type="SAM" id="MobiDB-lite"/>
    </source>
</evidence>
<dbReference type="InterPro" id="IPR034154">
    <property type="entry name" value="TOPRIM_DnaG/twinkle"/>
</dbReference>
<dbReference type="SUPFAM" id="SSF46785">
    <property type="entry name" value="Winged helix' DNA-binding domain"/>
    <property type="match status" value="1"/>
</dbReference>
<dbReference type="Pfam" id="PF13362">
    <property type="entry name" value="Toprim_3"/>
    <property type="match status" value="1"/>
</dbReference>
<evidence type="ECO:0000256" key="4">
    <source>
        <dbReference type="ARBA" id="ARBA00022840"/>
    </source>
</evidence>
<dbReference type="PROSITE" id="PS51206">
    <property type="entry name" value="SF3_HELICASE_1"/>
    <property type="match status" value="1"/>
</dbReference>
<keyword evidence="2" id="KW-0378">Hydrolase</keyword>
<feature type="domain" description="SF3 helicase" evidence="6">
    <location>
        <begin position="482"/>
        <end position="635"/>
    </location>
</feature>
<dbReference type="CDD" id="cd01029">
    <property type="entry name" value="TOPRIM_primases"/>
    <property type="match status" value="1"/>
</dbReference>
<keyword evidence="1" id="KW-0547">Nucleotide-binding</keyword>
<dbReference type="InterPro" id="IPR014818">
    <property type="entry name" value="Phage/plasmid_primase_P4_C"/>
</dbReference>
<accession>A0A1G5K2G4</accession>
<dbReference type="Pfam" id="PF08273">
    <property type="entry name" value="Zn_Ribbon_Prim"/>
    <property type="match status" value="1"/>
</dbReference>
<dbReference type="InterPro" id="IPR045455">
    <property type="entry name" value="NrS-1_pol-like_helicase"/>
</dbReference>